<feature type="binding site" evidence="12">
    <location>
        <begin position="186"/>
        <end position="188"/>
    </location>
    <ligand>
        <name>NADP(+)</name>
        <dbReference type="ChEBI" id="CHEBI:58349"/>
    </ligand>
</feature>
<keyword evidence="10 12" id="KW-0486">Methionine biosynthesis</keyword>
<comment type="catalytic activity">
    <reaction evidence="12">
        <text>(6R)-5,10-methenyltetrahydrofolate + H2O = (6R)-10-formyltetrahydrofolate + H(+)</text>
        <dbReference type="Rhea" id="RHEA:23700"/>
        <dbReference type="ChEBI" id="CHEBI:15377"/>
        <dbReference type="ChEBI" id="CHEBI:15378"/>
        <dbReference type="ChEBI" id="CHEBI:57455"/>
        <dbReference type="ChEBI" id="CHEBI:195366"/>
        <dbReference type="EC" id="3.5.4.9"/>
    </reaction>
</comment>
<evidence type="ECO:0000256" key="7">
    <source>
        <dbReference type="ARBA" id="ARBA00022857"/>
    </source>
</evidence>
<evidence type="ECO:0000313" key="16">
    <source>
        <dbReference type="Proteomes" id="UP000289437"/>
    </source>
</evidence>
<gene>
    <name evidence="12" type="primary">folD</name>
    <name evidence="15" type="ORF">GRAN_1031</name>
</gene>
<proteinExistence type="inferred from homology"/>
<dbReference type="InterPro" id="IPR000672">
    <property type="entry name" value="THF_DH/CycHdrlase"/>
</dbReference>
<dbReference type="PANTHER" id="PTHR48099:SF5">
    <property type="entry name" value="C-1-TETRAHYDROFOLATE SYNTHASE, CYTOPLASMIC"/>
    <property type="match status" value="1"/>
</dbReference>
<dbReference type="FunFam" id="3.40.50.720:FF:000006">
    <property type="entry name" value="Bifunctional protein FolD"/>
    <property type="match status" value="1"/>
</dbReference>
<dbReference type="PRINTS" id="PR00085">
    <property type="entry name" value="THFDHDRGNASE"/>
</dbReference>
<reference evidence="15 16" key="1">
    <citation type="submission" date="2018-11" db="EMBL/GenBank/DDBJ databases">
        <authorList>
            <person name="Mardanov A.V."/>
            <person name="Ravin N.V."/>
            <person name="Dedysh S.N."/>
        </authorList>
    </citation>
    <scope>NUCLEOTIDE SEQUENCE [LARGE SCALE GENOMIC DNA]</scope>
    <source>
        <strain evidence="15 16">AF10</strain>
    </source>
</reference>
<dbReference type="GO" id="GO:0004477">
    <property type="term" value="F:methenyltetrahydrofolate cyclohydrolase activity"/>
    <property type="evidence" value="ECO:0007669"/>
    <property type="project" value="UniProtKB-UniRule"/>
</dbReference>
<dbReference type="AlphaFoldDB" id="A0A4Q0T7Y7"/>
<evidence type="ECO:0000256" key="1">
    <source>
        <dbReference type="ARBA" id="ARBA00004777"/>
    </source>
</evidence>
<keyword evidence="8 12" id="KW-0560">Oxidoreductase</keyword>
<dbReference type="SUPFAM" id="SSF51735">
    <property type="entry name" value="NAD(P)-binding Rossmann-fold domains"/>
    <property type="match status" value="1"/>
</dbReference>
<comment type="caution">
    <text evidence="15">The sequence shown here is derived from an EMBL/GenBank/DDBJ whole genome shotgun (WGS) entry which is preliminary data.</text>
</comment>
<protein>
    <recommendedName>
        <fullName evidence="12">Bifunctional protein FolD</fullName>
    </recommendedName>
    <domain>
        <recommendedName>
            <fullName evidence="12">Methylenetetrahydrofolate dehydrogenase</fullName>
            <ecNumber evidence="12">1.5.1.5</ecNumber>
        </recommendedName>
    </domain>
    <domain>
        <recommendedName>
            <fullName evidence="12">Methenyltetrahydrofolate cyclohydrolase</fullName>
            <ecNumber evidence="12">3.5.4.9</ecNumber>
        </recommendedName>
    </domain>
</protein>
<keyword evidence="11 12" id="KW-0511">Multifunctional enzyme</keyword>
<evidence type="ECO:0000259" key="14">
    <source>
        <dbReference type="Pfam" id="PF02882"/>
    </source>
</evidence>
<sequence length="327" mass="34002">MIPESKASLTHSPRILDGIAIAAGIKAEVAEQVRALAPEGITPGLAVILVGEVPASQIYVRSKVKTCGELGIYSEMLTPPETITTEELLDLIAGLNARQDIDGILIQLPLPAHVDTRRLLEAVDPAKDVDGFHPINAGRLLAEGYSGSATSKSGKLALAPCTPAGIMEILRRSEIPIAGKSAVVLGRSDIVGKPAASMLINASATVTVCHSHTADLARHTREADILVAAIGRPGFVTPEMIKPGATLIDVGINRVTDASEVARFFPNDEARAALFAKRGSTVVGDIHPAAFALSGAYTPVPGGVGALTIAMLMQNTVTAAKARRGKK</sequence>
<keyword evidence="16" id="KW-1185">Reference proteome</keyword>
<evidence type="ECO:0000256" key="2">
    <source>
        <dbReference type="ARBA" id="ARBA00011738"/>
    </source>
</evidence>
<evidence type="ECO:0000256" key="6">
    <source>
        <dbReference type="ARBA" id="ARBA00022801"/>
    </source>
</evidence>
<dbReference type="PANTHER" id="PTHR48099">
    <property type="entry name" value="C-1-TETRAHYDROFOLATE SYNTHASE, CYTOPLASMIC-RELATED"/>
    <property type="match status" value="1"/>
</dbReference>
<dbReference type="InterPro" id="IPR046346">
    <property type="entry name" value="Aminoacid_DH-like_N_sf"/>
</dbReference>
<dbReference type="EMBL" id="RDSM01000001">
    <property type="protein sequence ID" value="RXH57721.1"/>
    <property type="molecule type" value="Genomic_DNA"/>
</dbReference>
<dbReference type="InterPro" id="IPR020631">
    <property type="entry name" value="THF_DH/CycHdrlase_NAD-bd_dom"/>
</dbReference>
<feature type="domain" description="Tetrahydrofolate dehydrogenase/cyclohydrolase NAD(P)-binding" evidence="14">
    <location>
        <begin position="160"/>
        <end position="323"/>
    </location>
</feature>
<comment type="pathway">
    <text evidence="1 12">One-carbon metabolism; tetrahydrofolate interconversion.</text>
</comment>
<dbReference type="UniPathway" id="UPA00193"/>
<keyword evidence="7 12" id="KW-0521">NADP</keyword>
<dbReference type="GO" id="GO:0006164">
    <property type="term" value="P:purine nucleotide biosynthetic process"/>
    <property type="evidence" value="ECO:0007669"/>
    <property type="project" value="UniProtKB-KW"/>
</dbReference>
<evidence type="ECO:0000256" key="8">
    <source>
        <dbReference type="ARBA" id="ARBA00023002"/>
    </source>
</evidence>
<comment type="catalytic activity">
    <reaction evidence="12">
        <text>(6R)-5,10-methylene-5,6,7,8-tetrahydrofolate + NADP(+) = (6R)-5,10-methenyltetrahydrofolate + NADPH</text>
        <dbReference type="Rhea" id="RHEA:22812"/>
        <dbReference type="ChEBI" id="CHEBI:15636"/>
        <dbReference type="ChEBI" id="CHEBI:57455"/>
        <dbReference type="ChEBI" id="CHEBI:57783"/>
        <dbReference type="ChEBI" id="CHEBI:58349"/>
        <dbReference type="EC" id="1.5.1.5"/>
    </reaction>
</comment>
<dbReference type="GO" id="GO:0004488">
    <property type="term" value="F:methylenetetrahydrofolate dehydrogenase (NADP+) activity"/>
    <property type="evidence" value="ECO:0007669"/>
    <property type="project" value="UniProtKB-UniRule"/>
</dbReference>
<feature type="domain" description="Tetrahydrofolate dehydrogenase/cyclohydrolase catalytic" evidence="13">
    <location>
        <begin position="16"/>
        <end position="130"/>
    </location>
</feature>
<evidence type="ECO:0000256" key="11">
    <source>
        <dbReference type="ARBA" id="ARBA00023268"/>
    </source>
</evidence>
<organism evidence="15 16">
    <name type="scientific">Granulicella sibirica</name>
    <dbReference type="NCBI Taxonomy" id="2479048"/>
    <lineage>
        <taxon>Bacteria</taxon>
        <taxon>Pseudomonadati</taxon>
        <taxon>Acidobacteriota</taxon>
        <taxon>Terriglobia</taxon>
        <taxon>Terriglobales</taxon>
        <taxon>Acidobacteriaceae</taxon>
        <taxon>Granulicella</taxon>
    </lineage>
</organism>
<dbReference type="RefSeq" id="WP_128911845.1">
    <property type="nucleotide sequence ID" value="NZ_RDSM01000001.1"/>
</dbReference>
<evidence type="ECO:0000256" key="3">
    <source>
        <dbReference type="ARBA" id="ARBA00022563"/>
    </source>
</evidence>
<dbReference type="Pfam" id="PF02882">
    <property type="entry name" value="THF_DHG_CYH_C"/>
    <property type="match status" value="1"/>
</dbReference>
<keyword evidence="3 12" id="KW-0554">One-carbon metabolism</keyword>
<comment type="subunit">
    <text evidence="2 12">Homodimer.</text>
</comment>
<evidence type="ECO:0000256" key="9">
    <source>
        <dbReference type="ARBA" id="ARBA00023102"/>
    </source>
</evidence>
<dbReference type="Gene3D" id="3.40.50.720">
    <property type="entry name" value="NAD(P)-binding Rossmann-like Domain"/>
    <property type="match status" value="1"/>
</dbReference>
<keyword evidence="4 12" id="KW-0028">Amino-acid biosynthesis</keyword>
<feature type="binding site" evidence="12">
    <location>
        <position position="252"/>
    </location>
    <ligand>
        <name>NADP(+)</name>
        <dbReference type="ChEBI" id="CHEBI:58349"/>
    </ligand>
</feature>
<evidence type="ECO:0000256" key="5">
    <source>
        <dbReference type="ARBA" id="ARBA00022755"/>
    </source>
</evidence>
<dbReference type="CDD" id="cd01080">
    <property type="entry name" value="NAD_bind_m-THF_DH_Cyclohyd"/>
    <property type="match status" value="1"/>
</dbReference>
<comment type="function">
    <text evidence="12">Catalyzes the oxidation of 5,10-methylenetetrahydrofolate to 5,10-methenyltetrahydrofolate and then the hydrolysis of 5,10-methenyltetrahydrofolate to 10-formyltetrahydrofolate.</text>
</comment>
<dbReference type="OrthoDB" id="9803580at2"/>
<comment type="caution">
    <text evidence="12">Lacks conserved residue(s) required for the propagation of feature annotation.</text>
</comment>
<keyword evidence="5 12" id="KW-0658">Purine biosynthesis</keyword>
<comment type="similarity">
    <text evidence="12">Belongs to the tetrahydrofolate dehydrogenase/cyclohydrolase family.</text>
</comment>
<dbReference type="Gene3D" id="3.40.50.10860">
    <property type="entry name" value="Leucine Dehydrogenase, chain A, domain 1"/>
    <property type="match status" value="1"/>
</dbReference>
<dbReference type="HAMAP" id="MF_01576">
    <property type="entry name" value="THF_DHG_CYH"/>
    <property type="match status" value="1"/>
</dbReference>
<accession>A0A4Q0T7Y7</accession>
<dbReference type="GO" id="GO:0035999">
    <property type="term" value="P:tetrahydrofolate interconversion"/>
    <property type="evidence" value="ECO:0007669"/>
    <property type="project" value="UniProtKB-UniRule"/>
</dbReference>
<dbReference type="GO" id="GO:0009086">
    <property type="term" value="P:methionine biosynthetic process"/>
    <property type="evidence" value="ECO:0007669"/>
    <property type="project" value="UniProtKB-KW"/>
</dbReference>
<dbReference type="EC" id="3.5.4.9" evidence="12"/>
<dbReference type="Proteomes" id="UP000289437">
    <property type="component" value="Unassembled WGS sequence"/>
</dbReference>
<dbReference type="InterPro" id="IPR036291">
    <property type="entry name" value="NAD(P)-bd_dom_sf"/>
</dbReference>
<evidence type="ECO:0000256" key="10">
    <source>
        <dbReference type="ARBA" id="ARBA00023167"/>
    </source>
</evidence>
<dbReference type="EC" id="1.5.1.5" evidence="12"/>
<keyword evidence="9 12" id="KW-0368">Histidine biosynthesis</keyword>
<dbReference type="GO" id="GO:0005829">
    <property type="term" value="C:cytosol"/>
    <property type="evidence" value="ECO:0007669"/>
    <property type="project" value="TreeGrafter"/>
</dbReference>
<evidence type="ECO:0000313" key="15">
    <source>
        <dbReference type="EMBL" id="RXH57721.1"/>
    </source>
</evidence>
<dbReference type="Pfam" id="PF00763">
    <property type="entry name" value="THF_DHG_CYH"/>
    <property type="match status" value="1"/>
</dbReference>
<keyword evidence="6 12" id="KW-0378">Hydrolase</keyword>
<dbReference type="FunFam" id="3.40.50.10860:FF:000005">
    <property type="entry name" value="C-1-tetrahydrofolate synthase, cytoplasmic, putative"/>
    <property type="match status" value="1"/>
</dbReference>
<dbReference type="InterPro" id="IPR020630">
    <property type="entry name" value="THF_DH/CycHdrlase_cat_dom"/>
</dbReference>
<reference evidence="16" key="2">
    <citation type="submission" date="2019-02" db="EMBL/GenBank/DDBJ databases">
        <title>Granulicella sibirica sp. nov., a psychrotolerant acidobacterium isolated from an organic soil layer in forested tundra, West Siberia.</title>
        <authorList>
            <person name="Oshkin I.Y."/>
            <person name="Kulichevskaya I.S."/>
            <person name="Rijpstra W.I.C."/>
            <person name="Sinninghe Damste J.S."/>
            <person name="Rakitin A.L."/>
            <person name="Ravin N.V."/>
            <person name="Dedysh S.N."/>
        </authorList>
    </citation>
    <scope>NUCLEOTIDE SEQUENCE [LARGE SCALE GENOMIC DNA]</scope>
    <source>
        <strain evidence="16">AF10</strain>
    </source>
</reference>
<name>A0A4Q0T7Y7_9BACT</name>
<evidence type="ECO:0000256" key="12">
    <source>
        <dbReference type="HAMAP-Rule" id="MF_01576"/>
    </source>
</evidence>
<dbReference type="SUPFAM" id="SSF53223">
    <property type="entry name" value="Aminoacid dehydrogenase-like, N-terminal domain"/>
    <property type="match status" value="1"/>
</dbReference>
<dbReference type="GO" id="GO:0000105">
    <property type="term" value="P:L-histidine biosynthetic process"/>
    <property type="evidence" value="ECO:0007669"/>
    <property type="project" value="UniProtKB-KW"/>
</dbReference>
<evidence type="ECO:0000259" key="13">
    <source>
        <dbReference type="Pfam" id="PF00763"/>
    </source>
</evidence>
<evidence type="ECO:0000256" key="4">
    <source>
        <dbReference type="ARBA" id="ARBA00022605"/>
    </source>
</evidence>